<feature type="transmembrane region" description="Helical" evidence="8">
    <location>
        <begin position="45"/>
        <end position="65"/>
    </location>
</feature>
<organism evidence="9 10">
    <name type="scientific">Stieleria maiorica</name>
    <dbReference type="NCBI Taxonomy" id="2795974"/>
    <lineage>
        <taxon>Bacteria</taxon>
        <taxon>Pseudomonadati</taxon>
        <taxon>Planctomycetota</taxon>
        <taxon>Planctomycetia</taxon>
        <taxon>Pirellulales</taxon>
        <taxon>Pirellulaceae</taxon>
        <taxon>Stieleria</taxon>
    </lineage>
</organism>
<protein>
    <recommendedName>
        <fullName evidence="8">Probable membrane transporter protein</fullName>
    </recommendedName>
</protein>
<evidence type="ECO:0000313" key="9">
    <source>
        <dbReference type="EMBL" id="QEF96244.1"/>
    </source>
</evidence>
<dbReference type="Pfam" id="PF01925">
    <property type="entry name" value="TauE"/>
    <property type="match status" value="1"/>
</dbReference>
<evidence type="ECO:0000256" key="5">
    <source>
        <dbReference type="ARBA" id="ARBA00022692"/>
    </source>
</evidence>
<keyword evidence="6 8" id="KW-1133">Transmembrane helix</keyword>
<dbReference type="EMBL" id="CP036264">
    <property type="protein sequence ID" value="QEF96244.1"/>
    <property type="molecule type" value="Genomic_DNA"/>
</dbReference>
<sequence>MTLPALMVFGLEPKIANATNRVAVLFSSGAAVATFHKHGHLDHRLANRLTIPTMLGVPVGSWLAVYLPPDAFEPVFGAIFLAMAVLLLLNPKRIAAANVASDRCRRWVNPIFFAIGIYVGFIQAGMGILVLLAMSLTNSGDLVASNAVKNWIGFLVTLAATVMFAIYGLIDWLPGLVMAGGNLLGGVVGAKLAIKKGNRLIFGFLIVVMIATGLKLIVTSVYGWIR</sequence>
<name>A0A5B9M9L0_9BACT</name>
<proteinExistence type="inferred from homology"/>
<accession>A0A5B9M9L0</accession>
<evidence type="ECO:0000256" key="4">
    <source>
        <dbReference type="ARBA" id="ARBA00022475"/>
    </source>
</evidence>
<evidence type="ECO:0000256" key="8">
    <source>
        <dbReference type="RuleBase" id="RU363041"/>
    </source>
</evidence>
<comment type="similarity">
    <text evidence="2 8">Belongs to the 4-toluene sulfonate uptake permease (TSUP) (TC 2.A.102) family.</text>
</comment>
<evidence type="ECO:0000256" key="3">
    <source>
        <dbReference type="ARBA" id="ARBA00022448"/>
    </source>
</evidence>
<dbReference type="PANTHER" id="PTHR30269:SF0">
    <property type="entry name" value="MEMBRANE TRANSPORTER PROTEIN YFCA-RELATED"/>
    <property type="match status" value="1"/>
</dbReference>
<feature type="transmembrane region" description="Helical" evidence="8">
    <location>
        <begin position="200"/>
        <end position="225"/>
    </location>
</feature>
<keyword evidence="3" id="KW-0813">Transport</keyword>
<keyword evidence="10" id="KW-1185">Reference proteome</keyword>
<dbReference type="GO" id="GO:0005886">
    <property type="term" value="C:plasma membrane"/>
    <property type="evidence" value="ECO:0007669"/>
    <property type="project" value="UniProtKB-SubCell"/>
</dbReference>
<evidence type="ECO:0000256" key="7">
    <source>
        <dbReference type="ARBA" id="ARBA00023136"/>
    </source>
</evidence>
<keyword evidence="4 8" id="KW-1003">Cell membrane</keyword>
<dbReference type="AlphaFoldDB" id="A0A5B9M9L0"/>
<evidence type="ECO:0000313" key="10">
    <source>
        <dbReference type="Proteomes" id="UP000321353"/>
    </source>
</evidence>
<dbReference type="KEGG" id="smam:Mal15_02710"/>
<dbReference type="PANTHER" id="PTHR30269">
    <property type="entry name" value="TRANSMEMBRANE PROTEIN YFCA"/>
    <property type="match status" value="1"/>
</dbReference>
<evidence type="ECO:0000256" key="2">
    <source>
        <dbReference type="ARBA" id="ARBA00009142"/>
    </source>
</evidence>
<keyword evidence="5 8" id="KW-0812">Transmembrane</keyword>
<evidence type="ECO:0000256" key="6">
    <source>
        <dbReference type="ARBA" id="ARBA00022989"/>
    </source>
</evidence>
<dbReference type="Proteomes" id="UP000321353">
    <property type="component" value="Chromosome"/>
</dbReference>
<keyword evidence="7 8" id="KW-0472">Membrane</keyword>
<comment type="subcellular location">
    <subcellularLocation>
        <location evidence="1 8">Cell membrane</location>
        <topology evidence="1 8">Multi-pass membrane protein</topology>
    </subcellularLocation>
</comment>
<dbReference type="InterPro" id="IPR052017">
    <property type="entry name" value="TSUP"/>
</dbReference>
<feature type="transmembrane region" description="Helical" evidence="8">
    <location>
        <begin position="111"/>
        <end position="131"/>
    </location>
</feature>
<gene>
    <name evidence="9" type="ORF">Mal15_02710</name>
</gene>
<dbReference type="InterPro" id="IPR002781">
    <property type="entry name" value="TM_pro_TauE-like"/>
</dbReference>
<feature type="transmembrane region" description="Helical" evidence="8">
    <location>
        <begin position="71"/>
        <end position="90"/>
    </location>
</feature>
<evidence type="ECO:0000256" key="1">
    <source>
        <dbReference type="ARBA" id="ARBA00004651"/>
    </source>
</evidence>
<feature type="transmembrane region" description="Helical" evidence="8">
    <location>
        <begin position="151"/>
        <end position="169"/>
    </location>
</feature>
<reference evidence="9 10" key="1">
    <citation type="submission" date="2019-02" db="EMBL/GenBank/DDBJ databases">
        <title>Planctomycetal bacteria perform biofilm scaping via a novel small molecule.</title>
        <authorList>
            <person name="Jeske O."/>
            <person name="Boedeker C."/>
            <person name="Wiegand S."/>
            <person name="Breitling P."/>
            <person name="Kallscheuer N."/>
            <person name="Jogler M."/>
            <person name="Rohde M."/>
            <person name="Petersen J."/>
            <person name="Medema M.H."/>
            <person name="Surup F."/>
            <person name="Jogler C."/>
        </authorList>
    </citation>
    <scope>NUCLEOTIDE SEQUENCE [LARGE SCALE GENOMIC DNA]</scope>
    <source>
        <strain evidence="9 10">Mal15</strain>
    </source>
</reference>